<dbReference type="AlphaFoldDB" id="A0A7J8N198"/>
<dbReference type="Proteomes" id="UP000593572">
    <property type="component" value="Unassembled WGS sequence"/>
</dbReference>
<comment type="caution">
    <text evidence="2">The sequence shown here is derived from an EMBL/GenBank/DDBJ whole genome shotgun (WGS) entry which is preliminary data.</text>
</comment>
<dbReference type="Pfam" id="PF03732">
    <property type="entry name" value="Retrotrans_gag"/>
    <property type="match status" value="1"/>
</dbReference>
<dbReference type="InterPro" id="IPR005162">
    <property type="entry name" value="Retrotrans_gag_dom"/>
</dbReference>
<organism evidence="2 3">
    <name type="scientific">Gossypium lobatum</name>
    <dbReference type="NCBI Taxonomy" id="34289"/>
    <lineage>
        <taxon>Eukaryota</taxon>
        <taxon>Viridiplantae</taxon>
        <taxon>Streptophyta</taxon>
        <taxon>Embryophyta</taxon>
        <taxon>Tracheophyta</taxon>
        <taxon>Spermatophyta</taxon>
        <taxon>Magnoliopsida</taxon>
        <taxon>eudicotyledons</taxon>
        <taxon>Gunneridae</taxon>
        <taxon>Pentapetalae</taxon>
        <taxon>rosids</taxon>
        <taxon>malvids</taxon>
        <taxon>Malvales</taxon>
        <taxon>Malvaceae</taxon>
        <taxon>Malvoideae</taxon>
        <taxon>Gossypium</taxon>
    </lineage>
</organism>
<reference evidence="2 3" key="1">
    <citation type="journal article" date="2019" name="Genome Biol. Evol.">
        <title>Insights into the evolution of the New World diploid cottons (Gossypium, subgenus Houzingenia) based on genome sequencing.</title>
        <authorList>
            <person name="Grover C.E."/>
            <person name="Arick M.A. 2nd"/>
            <person name="Thrash A."/>
            <person name="Conover J.L."/>
            <person name="Sanders W.S."/>
            <person name="Peterson D.G."/>
            <person name="Frelichowski J.E."/>
            <person name="Scheffler J.A."/>
            <person name="Scheffler B.E."/>
            <person name="Wendel J.F."/>
        </authorList>
    </citation>
    <scope>NUCLEOTIDE SEQUENCE [LARGE SCALE GENOMIC DNA]</scope>
    <source>
        <strain evidence="2">157</strain>
        <tissue evidence="2">Leaf</tissue>
    </source>
</reference>
<dbReference type="EMBL" id="JABEZX010000011">
    <property type="protein sequence ID" value="MBA0570751.1"/>
    <property type="molecule type" value="Genomic_DNA"/>
</dbReference>
<protein>
    <recommendedName>
        <fullName evidence="1">Retrotransposon gag domain-containing protein</fullName>
    </recommendedName>
</protein>
<sequence length="94" mass="11137">TLGVVELDDNLKLKEFSKSLIDKSYTLYVNITPGSINSWGQMCRMFREKFFSTQEKVTLINLGRENQRSREDLIEYIQCFRERVLDIQDAHDEE</sequence>
<feature type="domain" description="Retrotransposon gag" evidence="1">
    <location>
        <begin position="16"/>
        <end position="89"/>
    </location>
</feature>
<keyword evidence="3" id="KW-1185">Reference proteome</keyword>
<evidence type="ECO:0000313" key="3">
    <source>
        <dbReference type="Proteomes" id="UP000593572"/>
    </source>
</evidence>
<accession>A0A7J8N198</accession>
<proteinExistence type="predicted"/>
<evidence type="ECO:0000313" key="2">
    <source>
        <dbReference type="EMBL" id="MBA0570751.1"/>
    </source>
</evidence>
<feature type="non-terminal residue" evidence="2">
    <location>
        <position position="1"/>
    </location>
</feature>
<evidence type="ECO:0000259" key="1">
    <source>
        <dbReference type="Pfam" id="PF03732"/>
    </source>
</evidence>
<name>A0A7J8N198_9ROSI</name>
<gene>
    <name evidence="2" type="ORF">Golob_004365</name>
</gene>